<dbReference type="Gene3D" id="1.25.40.70">
    <property type="entry name" value="Phosphatidylinositol 3-kinase, accessory domain (PIK)"/>
    <property type="match status" value="1"/>
</dbReference>
<proteinExistence type="predicted"/>
<dbReference type="InterPro" id="IPR018568">
    <property type="entry name" value="DUF2019"/>
</dbReference>
<organism evidence="2 3">
    <name type="scientific">Rhodopseudomonas palustris</name>
    <dbReference type="NCBI Taxonomy" id="1076"/>
    <lineage>
        <taxon>Bacteria</taxon>
        <taxon>Pseudomonadati</taxon>
        <taxon>Pseudomonadota</taxon>
        <taxon>Alphaproteobacteria</taxon>
        <taxon>Hyphomicrobiales</taxon>
        <taxon>Nitrobacteraceae</taxon>
        <taxon>Rhodopseudomonas</taxon>
    </lineage>
</organism>
<reference evidence="2 3" key="1">
    <citation type="submission" date="2014-11" db="EMBL/GenBank/DDBJ databases">
        <title>Genomics and ecophysiology of heterotrophic nitrogen fixing bacteria isolated from estuarine surface water.</title>
        <authorList>
            <person name="Bentzon-Tilia M."/>
            <person name="Severin I."/>
            <person name="Hansen L.H."/>
            <person name="Riemann L."/>
        </authorList>
    </citation>
    <scope>NUCLEOTIDE SEQUENCE [LARGE SCALE GENOMIC DNA]</scope>
    <source>
        <strain evidence="2 3">BAL398</strain>
    </source>
</reference>
<dbReference type="AlphaFoldDB" id="A0A0D7E9S4"/>
<dbReference type="EMBL" id="JXXE01000542">
    <property type="protein sequence ID" value="KIZ37220.1"/>
    <property type="molecule type" value="Genomic_DNA"/>
</dbReference>
<evidence type="ECO:0000313" key="3">
    <source>
        <dbReference type="Proteomes" id="UP000032515"/>
    </source>
</evidence>
<dbReference type="OrthoDB" id="7963325at2"/>
<comment type="caution">
    <text evidence="2">The sequence shown here is derived from an EMBL/GenBank/DDBJ whole genome shotgun (WGS) entry which is preliminary data.</text>
</comment>
<dbReference type="RefSeq" id="WP_044416416.1">
    <property type="nucleotide sequence ID" value="NZ_JXXE01000542.1"/>
</dbReference>
<dbReference type="InterPro" id="IPR016024">
    <property type="entry name" value="ARM-type_fold"/>
</dbReference>
<name>A0A0D7E9S4_RHOPL</name>
<sequence length="123" mass="14008">MRRSSLQKMSVDDLVDLFAAIGVAQDDACLEGDTTKYNRLFRKMRAVAEELKQRPGDQRRALHRLYAFDNMQVRLMAAKTTLAIAPIDARILLREIADAKWLVQSLDAGMCLWNLERGVFVPN</sequence>
<evidence type="ECO:0000259" key="1">
    <source>
        <dbReference type="Pfam" id="PF09450"/>
    </source>
</evidence>
<dbReference type="Pfam" id="PF09450">
    <property type="entry name" value="DUF2019"/>
    <property type="match status" value="1"/>
</dbReference>
<accession>A0A0D7E9S4</accession>
<dbReference type="SUPFAM" id="SSF48371">
    <property type="entry name" value="ARM repeat"/>
    <property type="match status" value="1"/>
</dbReference>
<dbReference type="PATRIC" id="fig|1076.23.peg.5707"/>
<gene>
    <name evidence="2" type="ORF">OO17_23850</name>
</gene>
<dbReference type="Proteomes" id="UP000032515">
    <property type="component" value="Unassembled WGS sequence"/>
</dbReference>
<feature type="domain" description="DUF2019" evidence="1">
    <location>
        <begin position="12"/>
        <end position="115"/>
    </location>
</feature>
<protein>
    <recommendedName>
        <fullName evidence="1">DUF2019 domain-containing protein</fullName>
    </recommendedName>
</protein>
<dbReference type="InterPro" id="IPR042236">
    <property type="entry name" value="PI3K_accessory_sf"/>
</dbReference>
<evidence type="ECO:0000313" key="2">
    <source>
        <dbReference type="EMBL" id="KIZ37220.1"/>
    </source>
</evidence>